<evidence type="ECO:0000259" key="13">
    <source>
        <dbReference type="Pfam" id="PF00288"/>
    </source>
</evidence>
<dbReference type="Pfam" id="PF10509">
    <property type="entry name" value="GalKase_gal_bdg"/>
    <property type="match status" value="1"/>
</dbReference>
<evidence type="ECO:0000259" key="14">
    <source>
        <dbReference type="Pfam" id="PF08544"/>
    </source>
</evidence>
<dbReference type="InterPro" id="IPR013750">
    <property type="entry name" value="GHMP_kinase_C_dom"/>
</dbReference>
<gene>
    <name evidence="11" type="primary">galK</name>
    <name evidence="16" type="ORF">AVDCRST_MAG74-1336</name>
</gene>
<keyword evidence="2 11" id="KW-0963">Cytoplasm</keyword>
<evidence type="ECO:0000256" key="5">
    <source>
        <dbReference type="ARBA" id="ARBA00022741"/>
    </source>
</evidence>
<dbReference type="PANTHER" id="PTHR10457">
    <property type="entry name" value="MEVALONATE KINASE/GALACTOKINASE"/>
    <property type="match status" value="1"/>
</dbReference>
<dbReference type="PRINTS" id="PR00473">
    <property type="entry name" value="GALCTOKINASE"/>
</dbReference>
<evidence type="ECO:0000256" key="3">
    <source>
        <dbReference type="ARBA" id="ARBA00022679"/>
    </source>
</evidence>
<dbReference type="PROSITE" id="PS00627">
    <property type="entry name" value="GHMP_KINASES_ATP"/>
    <property type="match status" value="1"/>
</dbReference>
<comment type="subcellular location">
    <subcellularLocation>
        <location evidence="11">Cytoplasm</location>
    </subcellularLocation>
</comment>
<dbReference type="EC" id="2.7.1.6" evidence="11 12"/>
<feature type="domain" description="GHMP kinase C-terminal" evidence="14">
    <location>
        <begin position="282"/>
        <end position="363"/>
    </location>
</feature>
<dbReference type="SUPFAM" id="SSF55060">
    <property type="entry name" value="GHMP Kinase, C-terminal domain"/>
    <property type="match status" value="1"/>
</dbReference>
<dbReference type="InterPro" id="IPR006206">
    <property type="entry name" value="Mevalonate/galactokinase"/>
</dbReference>
<keyword evidence="3 11" id="KW-0808">Transferase</keyword>
<sequence length="386" mass="42802">MINPESLRAEFQTRYGREPRIFRAPGRVNLIGEHTDYNGGFVLPMAIEHDTFAAAAARDDRKIRVRSVNLDEAGEIDLNQPEKKMRGSWLDFVEGVARVLERENGKLRGADLLVASNVPTGAGLSSSAALEISVGLALTEISRLPLDKVRLALAGQAAEHEFVGARVGIMDQFISALGRKGHALLIDCRNLQAEQVPFAPKDAAIVICDSKVKHKLAASEYNTRRAECETAVEILREFLPDIEQLRDVSVADFEHYGEHLPETIRKRCRHVVMENERTLNVAEALRENNYTEFGRLMFLSHASLRDDYEVSCRELDLLVKIAGNCTGVLGARMTGGGFGGSTVNLVRRENLDEVIEKISFEYERQIRIKPSIYTSGAADGASEIIL</sequence>
<dbReference type="SUPFAM" id="SSF54211">
    <property type="entry name" value="Ribosomal protein S5 domain 2-like"/>
    <property type="match status" value="1"/>
</dbReference>
<protein>
    <recommendedName>
        <fullName evidence="11 12">Galactokinase</fullName>
        <ecNumber evidence="11 12">2.7.1.6</ecNumber>
    </recommendedName>
    <alternativeName>
        <fullName evidence="11">Galactose kinase</fullName>
    </alternativeName>
</protein>
<evidence type="ECO:0000256" key="4">
    <source>
        <dbReference type="ARBA" id="ARBA00022723"/>
    </source>
</evidence>
<keyword evidence="10 11" id="KW-0119">Carbohydrate metabolism</keyword>
<dbReference type="InterPro" id="IPR019741">
    <property type="entry name" value="Galactokinase_CS"/>
</dbReference>
<feature type="site" description="Transition state stabilizer" evidence="11">
    <location>
        <position position="27"/>
    </location>
</feature>
<dbReference type="GO" id="GO:0005524">
    <property type="term" value="F:ATP binding"/>
    <property type="evidence" value="ECO:0007669"/>
    <property type="project" value="UniProtKB-UniRule"/>
</dbReference>
<evidence type="ECO:0000256" key="8">
    <source>
        <dbReference type="ARBA" id="ARBA00022842"/>
    </source>
</evidence>
<evidence type="ECO:0000256" key="6">
    <source>
        <dbReference type="ARBA" id="ARBA00022777"/>
    </source>
</evidence>
<evidence type="ECO:0000256" key="2">
    <source>
        <dbReference type="ARBA" id="ARBA00022490"/>
    </source>
</evidence>
<reference evidence="16" key="1">
    <citation type="submission" date="2020-02" db="EMBL/GenBank/DDBJ databases">
        <authorList>
            <person name="Meier V. D."/>
        </authorList>
    </citation>
    <scope>NUCLEOTIDE SEQUENCE</scope>
    <source>
        <strain evidence="16">AVDCRST_MAG74</strain>
    </source>
</reference>
<evidence type="ECO:0000256" key="7">
    <source>
        <dbReference type="ARBA" id="ARBA00022840"/>
    </source>
</evidence>
<feature type="domain" description="GHMP kinase N-terminal" evidence="13">
    <location>
        <begin position="92"/>
        <end position="178"/>
    </location>
</feature>
<dbReference type="InterPro" id="IPR014721">
    <property type="entry name" value="Ribsml_uS5_D2-typ_fold_subgr"/>
</dbReference>
<keyword evidence="5 11" id="KW-0547">Nucleotide-binding</keyword>
<feature type="binding site" evidence="11">
    <location>
        <position position="127"/>
    </location>
    <ligand>
        <name>Mg(2+)</name>
        <dbReference type="ChEBI" id="CHEBI:18420"/>
    </ligand>
</feature>
<feature type="binding site" evidence="11">
    <location>
        <begin position="121"/>
        <end position="127"/>
    </location>
    <ligand>
        <name>ATP</name>
        <dbReference type="ChEBI" id="CHEBI:30616"/>
    </ligand>
</feature>
<evidence type="ECO:0000256" key="9">
    <source>
        <dbReference type="ARBA" id="ARBA00023144"/>
    </source>
</evidence>
<evidence type="ECO:0000256" key="10">
    <source>
        <dbReference type="ARBA" id="ARBA00023277"/>
    </source>
</evidence>
<dbReference type="HAMAP" id="MF_00246">
    <property type="entry name" value="Galactokinase"/>
    <property type="match status" value="1"/>
</dbReference>
<evidence type="ECO:0000256" key="1">
    <source>
        <dbReference type="ARBA" id="ARBA00006566"/>
    </source>
</evidence>
<dbReference type="Gene3D" id="3.30.70.890">
    <property type="entry name" value="GHMP kinase, C-terminal domain"/>
    <property type="match status" value="1"/>
</dbReference>
<feature type="domain" description="Galactokinase N-terminal" evidence="15">
    <location>
        <begin position="9"/>
        <end position="56"/>
    </location>
</feature>
<dbReference type="InterPro" id="IPR000705">
    <property type="entry name" value="Galactokinase"/>
</dbReference>
<keyword evidence="9 11" id="KW-0299">Galactose metabolism</keyword>
<proteinExistence type="inferred from homology"/>
<feature type="active site" description="Proton acceptor" evidence="11">
    <location>
        <position position="171"/>
    </location>
</feature>
<dbReference type="PROSITE" id="PS00106">
    <property type="entry name" value="GALACTOKINASE"/>
    <property type="match status" value="1"/>
</dbReference>
<dbReference type="PANTHER" id="PTHR10457:SF7">
    <property type="entry name" value="GALACTOKINASE-RELATED"/>
    <property type="match status" value="1"/>
</dbReference>
<dbReference type="InterPro" id="IPR022963">
    <property type="entry name" value="Galactokinase_bac"/>
</dbReference>
<dbReference type="NCBIfam" id="TIGR00131">
    <property type="entry name" value="gal_kin"/>
    <property type="match status" value="1"/>
</dbReference>
<dbReference type="FunFam" id="3.30.70.890:FF:000001">
    <property type="entry name" value="Galactokinase"/>
    <property type="match status" value="1"/>
</dbReference>
<comment type="catalytic activity">
    <reaction evidence="11">
        <text>alpha-D-galactose + ATP = alpha-D-galactose 1-phosphate + ADP + H(+)</text>
        <dbReference type="Rhea" id="RHEA:13553"/>
        <dbReference type="ChEBI" id="CHEBI:15378"/>
        <dbReference type="ChEBI" id="CHEBI:28061"/>
        <dbReference type="ChEBI" id="CHEBI:30616"/>
        <dbReference type="ChEBI" id="CHEBI:58336"/>
        <dbReference type="ChEBI" id="CHEBI:456216"/>
        <dbReference type="EC" id="2.7.1.6"/>
    </reaction>
</comment>
<dbReference type="InterPro" id="IPR036554">
    <property type="entry name" value="GHMP_kinase_C_sf"/>
</dbReference>
<dbReference type="AlphaFoldDB" id="A0A6J4N5Q7"/>
<dbReference type="FunFam" id="3.30.230.10:FF:000017">
    <property type="entry name" value="Galactokinase"/>
    <property type="match status" value="1"/>
</dbReference>
<feature type="binding site" evidence="11">
    <location>
        <position position="221"/>
    </location>
    <ligand>
        <name>substrate</name>
    </ligand>
</feature>
<dbReference type="Pfam" id="PF00288">
    <property type="entry name" value="GHMP_kinases_N"/>
    <property type="match status" value="1"/>
</dbReference>
<dbReference type="Gene3D" id="3.30.230.10">
    <property type="match status" value="1"/>
</dbReference>
<feature type="binding site" evidence="11">
    <location>
        <position position="159"/>
    </location>
    <ligand>
        <name>Mg(2+)</name>
        <dbReference type="ChEBI" id="CHEBI:18420"/>
    </ligand>
</feature>
<evidence type="ECO:0000256" key="12">
    <source>
        <dbReference type="NCBIfam" id="TIGR00131"/>
    </source>
</evidence>
<dbReference type="Pfam" id="PF08544">
    <property type="entry name" value="GHMP_kinases_C"/>
    <property type="match status" value="1"/>
</dbReference>
<dbReference type="UniPathway" id="UPA00214"/>
<dbReference type="PRINTS" id="PR00959">
    <property type="entry name" value="MEVGALKINASE"/>
</dbReference>
<dbReference type="EMBL" id="CADCUR010000001">
    <property type="protein sequence ID" value="CAA9375654.1"/>
    <property type="molecule type" value="Genomic_DNA"/>
</dbReference>
<evidence type="ECO:0000256" key="11">
    <source>
        <dbReference type="HAMAP-Rule" id="MF_00246"/>
    </source>
</evidence>
<dbReference type="InterPro" id="IPR006203">
    <property type="entry name" value="GHMP_knse_ATP-bd_CS"/>
</dbReference>
<keyword evidence="4 11" id="KW-0479">Metal-binding</keyword>
<dbReference type="GO" id="GO:0005829">
    <property type="term" value="C:cytosol"/>
    <property type="evidence" value="ECO:0007669"/>
    <property type="project" value="TreeGrafter"/>
</dbReference>
<evidence type="ECO:0000313" key="16">
    <source>
        <dbReference type="EMBL" id="CAA9375654.1"/>
    </source>
</evidence>
<dbReference type="InterPro" id="IPR020568">
    <property type="entry name" value="Ribosomal_Su5_D2-typ_SF"/>
</dbReference>
<feature type="binding site" evidence="11">
    <location>
        <position position="67"/>
    </location>
    <ligand>
        <name>ATP</name>
        <dbReference type="ChEBI" id="CHEBI:30616"/>
    </ligand>
</feature>
<evidence type="ECO:0000259" key="15">
    <source>
        <dbReference type="Pfam" id="PF10509"/>
    </source>
</evidence>
<keyword evidence="8 11" id="KW-0460">Magnesium</keyword>
<name>A0A6J4N5Q7_9BACT</name>
<dbReference type="GO" id="GO:0004335">
    <property type="term" value="F:galactokinase activity"/>
    <property type="evidence" value="ECO:0007669"/>
    <property type="project" value="UniProtKB-UniRule"/>
</dbReference>
<keyword evidence="6 11" id="KW-0418">Kinase</keyword>
<dbReference type="InterPro" id="IPR006204">
    <property type="entry name" value="GHMP_kinase_N_dom"/>
</dbReference>
<comment type="pathway">
    <text evidence="11">Carbohydrate metabolism; galactose metabolism.</text>
</comment>
<dbReference type="PIRSF" id="PIRSF000530">
    <property type="entry name" value="Galactokinase"/>
    <property type="match status" value="1"/>
</dbReference>
<dbReference type="GO" id="GO:0000287">
    <property type="term" value="F:magnesium ion binding"/>
    <property type="evidence" value="ECO:0007669"/>
    <property type="project" value="UniProtKB-UniRule"/>
</dbReference>
<dbReference type="NCBIfam" id="NF003705">
    <property type="entry name" value="PRK05322.1"/>
    <property type="match status" value="1"/>
</dbReference>
<feature type="binding site" evidence="11">
    <location>
        <begin position="33"/>
        <end position="36"/>
    </location>
    <ligand>
        <name>substrate</name>
    </ligand>
</feature>
<keyword evidence="7 11" id="KW-0067">ATP-binding</keyword>
<comment type="function">
    <text evidence="11">Catalyzes the transfer of the gamma-phosphate of ATP to D-galactose to form alpha-D-galactose-1-phosphate (Gal-1-P).</text>
</comment>
<comment type="similarity">
    <text evidence="1 11">Belongs to the GHMP kinase family. GalK subfamily.</text>
</comment>
<dbReference type="InterPro" id="IPR019539">
    <property type="entry name" value="GalKase_N"/>
</dbReference>
<organism evidence="16">
    <name type="scientific">uncultured Pyrinomonadaceae bacterium</name>
    <dbReference type="NCBI Taxonomy" id="2283094"/>
    <lineage>
        <taxon>Bacteria</taxon>
        <taxon>Pseudomonadati</taxon>
        <taxon>Acidobacteriota</taxon>
        <taxon>Blastocatellia</taxon>
        <taxon>Blastocatellales</taxon>
        <taxon>Pyrinomonadaceae</taxon>
        <taxon>environmental samples</taxon>
    </lineage>
</organism>
<dbReference type="GO" id="GO:0006012">
    <property type="term" value="P:galactose metabolic process"/>
    <property type="evidence" value="ECO:0007669"/>
    <property type="project" value="UniProtKB-UniRule"/>
</dbReference>
<accession>A0A6J4N5Q7</accession>